<proteinExistence type="inferred from homology"/>
<evidence type="ECO:0000313" key="6">
    <source>
        <dbReference type="EMBL" id="QDT18516.1"/>
    </source>
</evidence>
<dbReference type="PANTHER" id="PTHR24220:SF689">
    <property type="entry name" value="LIPOPROTEIN-RELEASING SYSTEM ATP-BINDING PROTEIN LOLD"/>
    <property type="match status" value="1"/>
</dbReference>
<dbReference type="InterPro" id="IPR003439">
    <property type="entry name" value="ABC_transporter-like_ATP-bd"/>
</dbReference>
<protein>
    <submittedName>
        <fullName evidence="6">P-loop containing nucleoside triphosphate hydrolase</fullName>
        <ecNumber evidence="6">3.6.3.-</ecNumber>
    </submittedName>
</protein>
<evidence type="ECO:0000259" key="5">
    <source>
        <dbReference type="PROSITE" id="PS50893"/>
    </source>
</evidence>
<keyword evidence="3" id="KW-0067">ATP-binding</keyword>
<dbReference type="InterPro" id="IPR003593">
    <property type="entry name" value="AAA+_ATPase"/>
</dbReference>
<reference evidence="8 9" key="1">
    <citation type="submission" date="2019-02" db="EMBL/GenBank/DDBJ databases">
        <title>Deep-cultivation of Planctomycetes and their phenomic and genomic characterization uncovers novel biology.</title>
        <authorList>
            <person name="Wiegand S."/>
            <person name="Jogler M."/>
            <person name="Boedeker C."/>
            <person name="Pinto D."/>
            <person name="Vollmers J."/>
            <person name="Rivas-Marin E."/>
            <person name="Kohn T."/>
            <person name="Peeters S.H."/>
            <person name="Heuer A."/>
            <person name="Rast P."/>
            <person name="Oberbeckmann S."/>
            <person name="Bunk B."/>
            <person name="Jeske O."/>
            <person name="Meyerdierks A."/>
            <person name="Storesund J.E."/>
            <person name="Kallscheuer N."/>
            <person name="Luecker S."/>
            <person name="Lage O.M."/>
            <person name="Pohl T."/>
            <person name="Merkel B.J."/>
            <person name="Hornburger P."/>
            <person name="Mueller R.-W."/>
            <person name="Bruemmer F."/>
            <person name="Labrenz M."/>
            <person name="Spormann A.M."/>
            <person name="Op den Camp H."/>
            <person name="Overmann J."/>
            <person name="Amann R."/>
            <person name="Jetten M.S.M."/>
            <person name="Mascher T."/>
            <person name="Medema M.H."/>
            <person name="Devos D.P."/>
            <person name="Kaster A.-K."/>
            <person name="Ovreas L."/>
            <person name="Rohde M."/>
            <person name="Galperin M.Y."/>
            <person name="Jogler C."/>
        </authorList>
    </citation>
    <scope>NUCLEOTIDE SEQUENCE [LARGE SCALE GENOMIC DNA]</scope>
    <source>
        <strain evidence="6 8">HG66A1</strain>
        <strain evidence="7 9">V6</strain>
    </source>
</reference>
<dbReference type="Pfam" id="PF00005">
    <property type="entry name" value="ABC_tran"/>
    <property type="match status" value="1"/>
</dbReference>
<keyword evidence="1" id="KW-0813">Transport</keyword>
<evidence type="ECO:0000313" key="9">
    <source>
        <dbReference type="Proteomes" id="UP000320722"/>
    </source>
</evidence>
<dbReference type="EC" id="3.6.3.-" evidence="6"/>
<organism evidence="6 8">
    <name type="scientific">Gimesia chilikensis</name>
    <dbReference type="NCBI Taxonomy" id="2605989"/>
    <lineage>
        <taxon>Bacteria</taxon>
        <taxon>Pseudomonadati</taxon>
        <taxon>Planctomycetota</taxon>
        <taxon>Planctomycetia</taxon>
        <taxon>Planctomycetales</taxon>
        <taxon>Planctomycetaceae</taxon>
        <taxon>Gimesia</taxon>
    </lineage>
</organism>
<sequence>MTETISMPHPQLSAIAIEKAYRKDKHKVPVLRGIDVDVQKAEFLSIVGQSGSGKSTLMHLFGLLDSPDIGEIHLEGQRIDDLPDHARDQIRNRVFGFIFQFYHLLPELNLLENVLSPLMIRYSTWEYWKQKKQFKQDALEIIEKVGLSHRIKHRPSEMSGGEMQRAAIARALIAKPQILLADEPTGNLDSSTGKEIMDLLTSLNEQDQLTIIMVTHDNAIAAQAHRTVRLTEGQIEVLGKSHPTSASA</sequence>
<dbReference type="GO" id="GO:0005524">
    <property type="term" value="F:ATP binding"/>
    <property type="evidence" value="ECO:0007669"/>
    <property type="project" value="UniProtKB-KW"/>
</dbReference>
<dbReference type="SMART" id="SM00382">
    <property type="entry name" value="AAA"/>
    <property type="match status" value="1"/>
</dbReference>
<evidence type="ECO:0000256" key="2">
    <source>
        <dbReference type="ARBA" id="ARBA00022741"/>
    </source>
</evidence>
<dbReference type="PANTHER" id="PTHR24220">
    <property type="entry name" value="IMPORT ATP-BINDING PROTEIN"/>
    <property type="match status" value="1"/>
</dbReference>
<accession>A0A517PGL5</accession>
<evidence type="ECO:0000313" key="7">
    <source>
        <dbReference type="EMBL" id="QDU00587.1"/>
    </source>
</evidence>
<dbReference type="EMBL" id="CP036266">
    <property type="protein sequence ID" value="QDT18516.1"/>
    <property type="molecule type" value="Genomic_DNA"/>
</dbReference>
<dbReference type="AlphaFoldDB" id="A0A517PGL5"/>
<dbReference type="Proteomes" id="UP000320722">
    <property type="component" value="Chromosome"/>
</dbReference>
<dbReference type="PROSITE" id="PS00211">
    <property type="entry name" value="ABC_TRANSPORTER_1"/>
    <property type="match status" value="1"/>
</dbReference>
<dbReference type="InterPro" id="IPR015854">
    <property type="entry name" value="ABC_transpr_LolD-like"/>
</dbReference>
<keyword evidence="6" id="KW-0378">Hydrolase</keyword>
<evidence type="ECO:0000256" key="4">
    <source>
        <dbReference type="ARBA" id="ARBA00038388"/>
    </source>
</evidence>
<dbReference type="GO" id="GO:0016887">
    <property type="term" value="F:ATP hydrolysis activity"/>
    <property type="evidence" value="ECO:0007669"/>
    <property type="project" value="InterPro"/>
</dbReference>
<dbReference type="CDD" id="cd03255">
    <property type="entry name" value="ABC_MJ0796_LolCDE_FtsE"/>
    <property type="match status" value="1"/>
</dbReference>
<feature type="domain" description="ABC transporter" evidence="5">
    <location>
        <begin position="15"/>
        <end position="248"/>
    </location>
</feature>
<dbReference type="InterPro" id="IPR017871">
    <property type="entry name" value="ABC_transporter-like_CS"/>
</dbReference>
<keyword evidence="2" id="KW-0547">Nucleotide-binding</keyword>
<gene>
    <name evidence="6" type="ORF">HG66A1_02770</name>
    <name evidence="7" type="ORF">V6x_02620</name>
</gene>
<evidence type="ECO:0000256" key="3">
    <source>
        <dbReference type="ARBA" id="ARBA00022840"/>
    </source>
</evidence>
<name>A0A517PGL5_9PLAN</name>
<dbReference type="Proteomes" id="UP000320421">
    <property type="component" value="Chromosome"/>
</dbReference>
<dbReference type="InterPro" id="IPR017911">
    <property type="entry name" value="MacB-like_ATP-bd"/>
</dbReference>
<dbReference type="RefSeq" id="WP_197993760.1">
    <property type="nucleotide sequence ID" value="NZ_CP036266.1"/>
</dbReference>
<dbReference type="FunFam" id="3.40.50.300:FF:000032">
    <property type="entry name" value="Export ABC transporter ATP-binding protein"/>
    <property type="match status" value="1"/>
</dbReference>
<dbReference type="GO" id="GO:0005886">
    <property type="term" value="C:plasma membrane"/>
    <property type="evidence" value="ECO:0007669"/>
    <property type="project" value="TreeGrafter"/>
</dbReference>
<dbReference type="GO" id="GO:0098796">
    <property type="term" value="C:membrane protein complex"/>
    <property type="evidence" value="ECO:0007669"/>
    <property type="project" value="UniProtKB-ARBA"/>
</dbReference>
<dbReference type="EMBL" id="CP036347">
    <property type="protein sequence ID" value="QDU00587.1"/>
    <property type="molecule type" value="Genomic_DNA"/>
</dbReference>
<dbReference type="PROSITE" id="PS50893">
    <property type="entry name" value="ABC_TRANSPORTER_2"/>
    <property type="match status" value="1"/>
</dbReference>
<dbReference type="SUPFAM" id="SSF52540">
    <property type="entry name" value="P-loop containing nucleoside triphosphate hydrolases"/>
    <property type="match status" value="1"/>
</dbReference>
<evidence type="ECO:0000256" key="1">
    <source>
        <dbReference type="ARBA" id="ARBA00022448"/>
    </source>
</evidence>
<dbReference type="GO" id="GO:0022857">
    <property type="term" value="F:transmembrane transporter activity"/>
    <property type="evidence" value="ECO:0007669"/>
    <property type="project" value="TreeGrafter"/>
</dbReference>
<comment type="similarity">
    <text evidence="4">Belongs to the ABC transporter superfamily. Macrolide exporter (TC 3.A.1.122) family.</text>
</comment>
<evidence type="ECO:0000313" key="8">
    <source>
        <dbReference type="Proteomes" id="UP000320421"/>
    </source>
</evidence>
<keyword evidence="8" id="KW-1185">Reference proteome</keyword>
<dbReference type="InterPro" id="IPR027417">
    <property type="entry name" value="P-loop_NTPase"/>
</dbReference>
<dbReference type="Gene3D" id="3.40.50.300">
    <property type="entry name" value="P-loop containing nucleotide triphosphate hydrolases"/>
    <property type="match status" value="1"/>
</dbReference>
<accession>A0A517W5Q0</accession>